<evidence type="ECO:0000313" key="2">
    <source>
        <dbReference type="Proteomes" id="UP000005697"/>
    </source>
</evidence>
<comment type="caution">
    <text evidence="1">The sequence shown here is derived from an EMBL/GenBank/DDBJ whole genome shotgun (WGS) entry which is preliminary data.</text>
</comment>
<dbReference type="InterPro" id="IPR032675">
    <property type="entry name" value="LRR_dom_sf"/>
</dbReference>
<dbReference type="Pfam" id="PF13306">
    <property type="entry name" value="LRR_5"/>
    <property type="match status" value="6"/>
</dbReference>
<evidence type="ECO:0000313" key="1">
    <source>
        <dbReference type="EMBL" id="EGC20932.1"/>
    </source>
</evidence>
<proteinExistence type="predicted"/>
<reference evidence="1 2" key="1">
    <citation type="submission" date="2011-01" db="EMBL/GenBank/DDBJ databases">
        <authorList>
            <person name="Muzny D."/>
            <person name="Qin X."/>
            <person name="Deng J."/>
            <person name="Jiang H."/>
            <person name="Liu Y."/>
            <person name="Qu J."/>
            <person name="Song X.-Z."/>
            <person name="Zhang L."/>
            <person name="Thornton R."/>
            <person name="Coyle M."/>
            <person name="Francisco L."/>
            <person name="Jackson L."/>
            <person name="Javaid M."/>
            <person name="Korchina V."/>
            <person name="Kovar C."/>
            <person name="Mata R."/>
            <person name="Mathew T."/>
            <person name="Ngo R."/>
            <person name="Nguyen L."/>
            <person name="Nguyen N."/>
            <person name="Okwuonu G."/>
            <person name="Ongeri F."/>
            <person name="Pham C."/>
            <person name="Simmons D."/>
            <person name="Wilczek-Boney K."/>
            <person name="Hale W."/>
            <person name="Jakkamsetti A."/>
            <person name="Pham P."/>
            <person name="Ruth R."/>
            <person name="San Lucas F."/>
            <person name="Warren J."/>
            <person name="Zhang J."/>
            <person name="Zhao Z."/>
            <person name="Zhou C."/>
            <person name="Zhu D."/>
            <person name="Lee S."/>
            <person name="Bess C."/>
            <person name="Blankenburg K."/>
            <person name="Forbes L."/>
            <person name="Fu Q."/>
            <person name="Gubbala S."/>
            <person name="Hirani K."/>
            <person name="Jayaseelan J.C."/>
            <person name="Lara F."/>
            <person name="Munidasa M."/>
            <person name="Palculict T."/>
            <person name="Patil S."/>
            <person name="Pu L.-L."/>
            <person name="Saada N."/>
            <person name="Tang L."/>
            <person name="Weissenberger G."/>
            <person name="Zhu Y."/>
            <person name="Hemphill L."/>
            <person name="Shang Y."/>
            <person name="Youmans B."/>
            <person name="Ayvaz T."/>
            <person name="Ross M."/>
            <person name="Santibanez J."/>
            <person name="Aqrawi P."/>
            <person name="Gross S."/>
            <person name="Joshi V."/>
            <person name="Fowler G."/>
            <person name="Nazareth L."/>
            <person name="Reid J."/>
            <person name="Worley K."/>
            <person name="Petrosino J."/>
            <person name="Highlander S."/>
            <person name="Gibbs R."/>
        </authorList>
    </citation>
    <scope>NUCLEOTIDE SEQUENCE [LARGE SCALE GENOMIC DNA]</scope>
    <source>
        <strain evidence="1 2">DSM 16608</strain>
    </source>
</reference>
<dbReference type="InterPro" id="IPR053139">
    <property type="entry name" value="Surface_bspA-like"/>
</dbReference>
<dbReference type="PANTHER" id="PTHR45661:SF3">
    <property type="entry name" value="IG-LIKE DOMAIN-CONTAINING PROTEIN"/>
    <property type="match status" value="1"/>
</dbReference>
<dbReference type="PANTHER" id="PTHR45661">
    <property type="entry name" value="SURFACE ANTIGEN"/>
    <property type="match status" value="1"/>
</dbReference>
<dbReference type="eggNOG" id="COG5492">
    <property type="taxonomic scope" value="Bacteria"/>
</dbReference>
<dbReference type="SUPFAM" id="SSF52058">
    <property type="entry name" value="L domain-like"/>
    <property type="match status" value="1"/>
</dbReference>
<organism evidence="1 2">
    <name type="scientific">Prevotella multiformis DSM 16608</name>
    <dbReference type="NCBI Taxonomy" id="888743"/>
    <lineage>
        <taxon>Bacteria</taxon>
        <taxon>Pseudomonadati</taxon>
        <taxon>Bacteroidota</taxon>
        <taxon>Bacteroidia</taxon>
        <taxon>Bacteroidales</taxon>
        <taxon>Prevotellaceae</taxon>
        <taxon>Prevotella</taxon>
    </lineage>
</organism>
<dbReference type="HOGENOM" id="CLU_009157_0_0_10"/>
<dbReference type="STRING" id="888743.HMPREF9141_0572"/>
<name>F0F4Q6_9BACT</name>
<evidence type="ECO:0008006" key="3">
    <source>
        <dbReference type="Google" id="ProtNLM"/>
    </source>
</evidence>
<dbReference type="InterPro" id="IPR026906">
    <property type="entry name" value="LRR_5"/>
</dbReference>
<dbReference type="AlphaFoldDB" id="F0F4Q6"/>
<dbReference type="EMBL" id="AEWX01000005">
    <property type="protein sequence ID" value="EGC20932.1"/>
    <property type="molecule type" value="Genomic_DNA"/>
</dbReference>
<protein>
    <recommendedName>
        <fullName evidence="3">Leucine Rich Repeat protein</fullName>
    </recommendedName>
</protein>
<dbReference type="RefSeq" id="WP_007368108.1">
    <property type="nucleotide sequence ID" value="NZ_GL872283.1"/>
</dbReference>
<dbReference type="Gene3D" id="3.80.10.10">
    <property type="entry name" value="Ribonuclease Inhibitor"/>
    <property type="match status" value="5"/>
</dbReference>
<accession>F0F4Q6</accession>
<sequence length="1050" mass="115874">MITSVKLPESITYLDAGVFSGASLESINIPKKVERIEENANTQLKKVPKYTVSPDNPHFSSDSDGALYSRDGKTLRFVPSSVPLTGGTYTVKPNVEIIKNSCFSLIDGLKKIVLPPNLKEISVGYPSIAPLNSLEEFAIAGGGITPFRTEAGVLCKGEELMLYPRAKNTEDYTVPSSITTLAGFAIAYPEKMKTIDLNRVTSLAKSSLFSAYKLTTITLPKGLKKYDSTTKKGMEPGCFGACTKVDKYIVPEENTDFVAVNGVIYSKPEKDILYFYPAGKPGDTYDILPTTKVIEALAFWSVQSLTAMTFPVGLESINDEAFRQLPKLENVTFTEPSDVKHLGTAVFRACPKLKEVTLPSKVTSLDKPFDGCANLETINVPNGSQLKTLRPNSFSTNKNLKHFNFKGNCQLEKIESNAFAYLPKLESFKFPKTVKTIEINAFRGCSGMKTAEFPSDAEIEVIGQGAFADCGLTQFTVPNRVQKIEREAFNKCAALDVVNISAATTDISPEAFKSCFKLTDINVSRDNTVYSSIDGYLLSKDKKTLKIFPAGKANDHFTLLPPSLTTIGEYAFYDCTVLKNVVIPNLVTKIEKRAFGGCSNLNTITFLCDNKIDPVNINQKKNERSFDDGAQAPDLMKEIDIHVRKEKLSDYTGDAFYKKFKTISPSFMDGTEEYIAVSDMSVDMLKTTSTDETFVFPAKVTHNSKNYVVSLVGDYSFDGVSSRMKEVVVTKDVRYVGAKAFMTDKDHDKSTIQSVFFIESNPTKRMLSTTRFELDDTRKSYNEFAETTTIYVKKTALPKYKKVWTKTIYNTATKTEEPSPFNFTSHLKYQIPGVTIKNKYGTFAREFDVDFSVYNAEKGNSDVAAFVAKIGDVKSGNGDYGNSDYFVRMSSVDVNGGSNNSYGYVPANTGVLLKVLDKEATSNDFYYAIGEKDDQVYNISNNIMTGVVVNSKSVSASVTDPVYLIQGGIFRKAVSTINPFPIHKAYAKIQGIPAGAKLTLVFADDDETTGITTVDAAKTDDDSYYNLNGQRVIKPQHGIFIHRGNKVIIK</sequence>
<dbReference type="Proteomes" id="UP000005697">
    <property type="component" value="Unassembled WGS sequence"/>
</dbReference>
<gene>
    <name evidence="1" type="ORF">HMPREF9141_0572</name>
</gene>
<keyword evidence="2" id="KW-1185">Reference proteome</keyword>